<evidence type="ECO:0000256" key="9">
    <source>
        <dbReference type="ARBA" id="ARBA00046288"/>
    </source>
</evidence>
<dbReference type="GO" id="GO:0006986">
    <property type="term" value="P:response to unfolded protein"/>
    <property type="evidence" value="ECO:0007669"/>
    <property type="project" value="UniProtKB-KW"/>
</dbReference>
<dbReference type="AlphaFoldDB" id="A0AAD9R350"/>
<organism evidence="13 14">
    <name type="scientific">Acropora cervicornis</name>
    <name type="common">Staghorn coral</name>
    <dbReference type="NCBI Taxonomy" id="6130"/>
    <lineage>
        <taxon>Eukaryota</taxon>
        <taxon>Metazoa</taxon>
        <taxon>Cnidaria</taxon>
        <taxon>Anthozoa</taxon>
        <taxon>Hexacorallia</taxon>
        <taxon>Scleractinia</taxon>
        <taxon>Astrocoeniina</taxon>
        <taxon>Acroporidae</taxon>
        <taxon>Acropora</taxon>
    </lineage>
</organism>
<accession>A0AAD9R350</accession>
<sequence>MNIFHATVLAKFVAFMAALVFVNGELEGNKPSDLPSRRSSCSLVVVSTLDGKVSALDTKDNGKLLWTLPPFHGPLLSSSLSSIQPIPFTAESLLGSFYKLPDGSILVGGKEATACGINPLSGTVHYVCSADGCHLAKPEESIINDDQVLVLKRIQQTIRAVDQRTGVERWNFSVGQHDISSLEAIFSDDDDSKCSSQDDEEFVDWNIRVSISSGLVAAVRSYGSKETEEVLWSHRFDAPIAAVWRLNGGYIEPIFPSMPSSPILGVVQVPRKHEGQVYIQTSESFTPAQEKPAQFGVIGEKTTVQSTKSRQITWRPYLTSSPSRTPTVVTKDLAVWNPLDYPFGKGLLKEIVLKSFVDNGYYLYGEVMPVIPPHTCKNDQKIVSEGQEKVFVGDGKTTCDALMQLQRMPSKISTSSLETLMGLPSPSTRGSLTPTNSFSSSDEALEKVMREVKALAKLEHPSIVRYYNTWREAPPDGGQDEVYAKMYEEGSPWEISSESPSNGSGIEFKAESTDNIIDRNDVQHNKSGRQRRKKTYSSSRSWHSSHSSIIVKDDCSVEEIGNEESINIHQFENEAILAGHETSDSFSVEFASSSHKGMTIKENGFNKDLIVEDCASNSIIFKDSDASHIQILDAVEYFHGRGLMHRDLKIDGGVYSHKVDIFSLGLIFFELFCPFGTQMERIKSELVQWLLSASPKARPNATEVKNSYLLKQIRHAITPSNTDSIRSVTH</sequence>
<dbReference type="InterPro" id="IPR011047">
    <property type="entry name" value="Quinoprotein_ADH-like_sf"/>
</dbReference>
<evidence type="ECO:0000256" key="10">
    <source>
        <dbReference type="SAM" id="MobiDB-lite"/>
    </source>
</evidence>
<feature type="domain" description="Protein kinase" evidence="12">
    <location>
        <begin position="353"/>
        <end position="730"/>
    </location>
</feature>
<evidence type="ECO:0000256" key="5">
    <source>
        <dbReference type="ARBA" id="ARBA00022845"/>
    </source>
</evidence>
<keyword evidence="2" id="KW-0547">Nucleotide-binding</keyword>
<dbReference type="SUPFAM" id="SSF50998">
    <property type="entry name" value="Quinoprotein alcohol dehydrogenase-like"/>
    <property type="match status" value="1"/>
</dbReference>
<keyword evidence="14" id="KW-1185">Reference proteome</keyword>
<dbReference type="Gene3D" id="3.30.200.20">
    <property type="entry name" value="Phosphorylase Kinase, domain 1"/>
    <property type="match status" value="1"/>
</dbReference>
<evidence type="ECO:0000259" key="12">
    <source>
        <dbReference type="PROSITE" id="PS50011"/>
    </source>
</evidence>
<dbReference type="InterPro" id="IPR015943">
    <property type="entry name" value="WD40/YVTN_repeat-like_dom_sf"/>
</dbReference>
<dbReference type="InterPro" id="IPR050339">
    <property type="entry name" value="CC_SR_Kinase"/>
</dbReference>
<dbReference type="GO" id="GO:0004694">
    <property type="term" value="F:eukaryotic translation initiation factor 2alpha kinase activity"/>
    <property type="evidence" value="ECO:0007669"/>
    <property type="project" value="TreeGrafter"/>
</dbReference>
<dbReference type="InterPro" id="IPR000719">
    <property type="entry name" value="Prot_kinase_dom"/>
</dbReference>
<feature type="signal peptide" evidence="11">
    <location>
        <begin position="1"/>
        <end position="24"/>
    </location>
</feature>
<feature type="compositionally biased region" description="Basic and acidic residues" evidence="10">
    <location>
        <begin position="508"/>
        <end position="524"/>
    </location>
</feature>
<keyword evidence="7" id="KW-0834">Unfolded protein response</keyword>
<dbReference type="GO" id="GO:0005524">
    <property type="term" value="F:ATP binding"/>
    <property type="evidence" value="ECO:0007669"/>
    <property type="project" value="UniProtKB-KW"/>
</dbReference>
<dbReference type="GO" id="GO:0012505">
    <property type="term" value="C:endomembrane system"/>
    <property type="evidence" value="ECO:0007669"/>
    <property type="project" value="UniProtKB-SubCell"/>
</dbReference>
<keyword evidence="6" id="KW-0325">Glycoprotein</keyword>
<dbReference type="Gene3D" id="2.130.10.10">
    <property type="entry name" value="YVTN repeat-like/Quinoprotein amine dehydrogenase"/>
    <property type="match status" value="1"/>
</dbReference>
<evidence type="ECO:0000313" key="14">
    <source>
        <dbReference type="Proteomes" id="UP001249851"/>
    </source>
</evidence>
<dbReference type="GO" id="GO:0005737">
    <property type="term" value="C:cytoplasm"/>
    <property type="evidence" value="ECO:0007669"/>
    <property type="project" value="TreeGrafter"/>
</dbReference>
<dbReference type="SMART" id="SM00220">
    <property type="entry name" value="S_TKc"/>
    <property type="match status" value="1"/>
</dbReference>
<comment type="caution">
    <text evidence="13">The sequence shown here is derived from an EMBL/GenBank/DDBJ whole genome shotgun (WGS) entry which is preliminary data.</text>
</comment>
<reference evidence="13" key="1">
    <citation type="journal article" date="2023" name="G3 (Bethesda)">
        <title>Whole genome assembly and annotation of the endangered Caribbean coral Acropora cervicornis.</title>
        <authorList>
            <person name="Selwyn J.D."/>
            <person name="Vollmer S.V."/>
        </authorList>
    </citation>
    <scope>NUCLEOTIDE SEQUENCE</scope>
    <source>
        <strain evidence="13">K2</strain>
    </source>
</reference>
<comment type="subcellular location">
    <subcellularLocation>
        <location evidence="9">Endomembrane system</location>
        <topology evidence="9">Single-pass type I membrane protein</topology>
    </subcellularLocation>
</comment>
<dbReference type="PANTHER" id="PTHR11042">
    <property type="entry name" value="EUKARYOTIC TRANSLATION INITIATION FACTOR 2-ALPHA KINASE EIF2-ALPHA KINASE -RELATED"/>
    <property type="match status" value="1"/>
</dbReference>
<evidence type="ECO:0000256" key="1">
    <source>
        <dbReference type="ARBA" id="ARBA00022679"/>
    </source>
</evidence>
<feature type="compositionally biased region" description="Basic residues" evidence="10">
    <location>
        <begin position="526"/>
        <end position="535"/>
    </location>
</feature>
<evidence type="ECO:0000256" key="8">
    <source>
        <dbReference type="ARBA" id="ARBA00041500"/>
    </source>
</evidence>
<keyword evidence="5" id="KW-0810">Translation regulation</keyword>
<keyword evidence="3 13" id="KW-0418">Kinase</keyword>
<dbReference type="GO" id="GO:0003743">
    <property type="term" value="F:translation initiation factor activity"/>
    <property type="evidence" value="ECO:0007669"/>
    <property type="project" value="UniProtKB-KW"/>
</dbReference>
<dbReference type="Gene3D" id="1.10.510.10">
    <property type="entry name" value="Transferase(Phosphotransferase) domain 1"/>
    <property type="match status" value="1"/>
</dbReference>
<reference evidence="13" key="2">
    <citation type="journal article" date="2023" name="Science">
        <title>Genomic signatures of disease resistance in endangered staghorn corals.</title>
        <authorList>
            <person name="Vollmer S.V."/>
            <person name="Selwyn J.D."/>
            <person name="Despard B.A."/>
            <person name="Roesel C.L."/>
        </authorList>
    </citation>
    <scope>NUCLEOTIDE SEQUENCE</scope>
    <source>
        <strain evidence="13">K2</strain>
    </source>
</reference>
<dbReference type="SUPFAM" id="SSF56112">
    <property type="entry name" value="Protein kinase-like (PK-like)"/>
    <property type="match status" value="1"/>
</dbReference>
<evidence type="ECO:0000256" key="6">
    <source>
        <dbReference type="ARBA" id="ARBA00023180"/>
    </source>
</evidence>
<evidence type="ECO:0000313" key="13">
    <source>
        <dbReference type="EMBL" id="KAK2572279.1"/>
    </source>
</evidence>
<dbReference type="InterPro" id="IPR018391">
    <property type="entry name" value="PQQ_b-propeller_rpt"/>
</dbReference>
<dbReference type="SMART" id="SM00564">
    <property type="entry name" value="PQQ"/>
    <property type="match status" value="2"/>
</dbReference>
<evidence type="ECO:0000256" key="2">
    <source>
        <dbReference type="ARBA" id="ARBA00022741"/>
    </source>
</evidence>
<dbReference type="PROSITE" id="PS50011">
    <property type="entry name" value="PROTEIN_KINASE_DOM"/>
    <property type="match status" value="1"/>
</dbReference>
<keyword evidence="4" id="KW-0067">ATP-binding</keyword>
<proteinExistence type="predicted"/>
<feature type="region of interest" description="Disordered" evidence="10">
    <location>
        <begin position="493"/>
        <end position="541"/>
    </location>
</feature>
<protein>
    <recommendedName>
        <fullName evidence="8">PRKR-like endoplasmic reticulum kinase</fullName>
    </recommendedName>
</protein>
<dbReference type="InterPro" id="IPR011009">
    <property type="entry name" value="Kinase-like_dom_sf"/>
</dbReference>
<keyword evidence="1" id="KW-0808">Transferase</keyword>
<dbReference type="EMBL" id="JARQWQ010000004">
    <property type="protein sequence ID" value="KAK2572279.1"/>
    <property type="molecule type" value="Genomic_DNA"/>
</dbReference>
<evidence type="ECO:0000256" key="7">
    <source>
        <dbReference type="ARBA" id="ARBA00023230"/>
    </source>
</evidence>
<keyword evidence="13" id="KW-0396">Initiation factor</keyword>
<dbReference type="Proteomes" id="UP001249851">
    <property type="component" value="Unassembled WGS sequence"/>
</dbReference>
<keyword evidence="11" id="KW-0732">Signal</keyword>
<evidence type="ECO:0000256" key="11">
    <source>
        <dbReference type="SAM" id="SignalP"/>
    </source>
</evidence>
<dbReference type="GO" id="GO:0005634">
    <property type="term" value="C:nucleus"/>
    <property type="evidence" value="ECO:0007669"/>
    <property type="project" value="TreeGrafter"/>
</dbReference>
<evidence type="ECO:0000256" key="4">
    <source>
        <dbReference type="ARBA" id="ARBA00022840"/>
    </source>
</evidence>
<keyword evidence="13" id="KW-0648">Protein biosynthesis</keyword>
<feature type="chain" id="PRO_5042230476" description="PRKR-like endoplasmic reticulum kinase" evidence="11">
    <location>
        <begin position="25"/>
        <end position="730"/>
    </location>
</feature>
<name>A0AAD9R350_ACRCE</name>
<feature type="compositionally biased region" description="Polar residues" evidence="10">
    <location>
        <begin position="494"/>
        <end position="504"/>
    </location>
</feature>
<gene>
    <name evidence="13" type="ORF">P5673_002500</name>
</gene>
<dbReference type="PANTHER" id="PTHR11042:SF163">
    <property type="entry name" value="INTERFERON-INDUCED, DOUBLE-STRANDED RNA-ACTIVATED PROTEIN KINASE"/>
    <property type="match status" value="1"/>
</dbReference>
<evidence type="ECO:0000256" key="3">
    <source>
        <dbReference type="ARBA" id="ARBA00022777"/>
    </source>
</evidence>